<dbReference type="RefSeq" id="WP_176372751.1">
    <property type="nucleotide sequence ID" value="NZ_CP147246.1"/>
</dbReference>
<protein>
    <recommendedName>
        <fullName evidence="4">Metal homeostasis protein</fullName>
    </recommendedName>
</protein>
<sequence length="50" mass="5917">MEKQDISSARRRLKCTNRKTRKRALKIIQQYKREKKNRAVALNNASTINS</sequence>
<reference evidence="2" key="3">
    <citation type="submission" date="2024-03" db="EMBL/GenBank/DDBJ databases">
        <title>The Genome Sequence of Enterococcus sp. DIV0238c.</title>
        <authorList>
            <consortium name="The Broad Institute Genomics Platform"/>
            <consortium name="The Broad Institute Microbial Omics Core"/>
            <consortium name="The Broad Institute Genomic Center for Infectious Diseases"/>
            <person name="Earl A."/>
            <person name="Manson A."/>
            <person name="Gilmore M."/>
            <person name="Schwartman J."/>
            <person name="Shea T."/>
            <person name="Abouelleil A."/>
            <person name="Cao P."/>
            <person name="Chapman S."/>
            <person name="Cusick C."/>
            <person name="Young S."/>
            <person name="Neafsey D."/>
            <person name="Nusbaum C."/>
            <person name="Birren B."/>
        </authorList>
    </citation>
    <scope>NUCLEOTIDE SEQUENCE</scope>
    <source>
        <strain evidence="2">9D6_DIV0238</strain>
    </source>
</reference>
<dbReference type="NCBIfam" id="NF038026">
    <property type="entry name" value="RsaX20_sORF"/>
    <property type="match status" value="1"/>
</dbReference>
<dbReference type="EMBL" id="CP147246">
    <property type="protein sequence ID" value="WYJ95504.1"/>
    <property type="molecule type" value="Genomic_DNA"/>
</dbReference>
<accession>A0A200JDU0</accession>
<evidence type="ECO:0000313" key="1">
    <source>
        <dbReference type="EMBL" id="OUZ34989.1"/>
    </source>
</evidence>
<dbReference type="InterPro" id="IPR049844">
    <property type="entry name" value="RsaX20-like"/>
</dbReference>
<evidence type="ECO:0008006" key="4">
    <source>
        <dbReference type="Google" id="ProtNLM"/>
    </source>
</evidence>
<reference evidence="2" key="2">
    <citation type="submission" date="2017-05" db="EMBL/GenBank/DDBJ databases">
        <authorList>
            <consortium name="The Broad Institute Genomics Platform"/>
            <consortium name="The Broad Institute Genomic Center for Infectious Diseases"/>
            <person name="Earl A."/>
            <person name="Manson A."/>
            <person name="Schwartman J."/>
            <person name="Gilmore M."/>
            <person name="Abouelleil A."/>
            <person name="Cao P."/>
            <person name="Chapman S."/>
            <person name="Cusick C."/>
            <person name="Shea T."/>
            <person name="Young S."/>
            <person name="Neafsey D."/>
            <person name="Nusbaum C."/>
            <person name="Birren B."/>
        </authorList>
    </citation>
    <scope>NUCLEOTIDE SEQUENCE</scope>
    <source>
        <strain evidence="2">9D6_DIV0238</strain>
    </source>
</reference>
<dbReference type="Proteomes" id="UP000196151">
    <property type="component" value="Chromosome"/>
</dbReference>
<evidence type="ECO:0000313" key="2">
    <source>
        <dbReference type="EMBL" id="WYJ95504.1"/>
    </source>
</evidence>
<keyword evidence="3" id="KW-1185">Reference proteome</keyword>
<evidence type="ECO:0000313" key="3">
    <source>
        <dbReference type="Proteomes" id="UP000196151"/>
    </source>
</evidence>
<dbReference type="AlphaFoldDB" id="A0A200JDU0"/>
<proteinExistence type="predicted"/>
<organism evidence="1">
    <name type="scientific">Candidatus Enterococcus dunnyi</name>
    <dbReference type="NCBI Taxonomy" id="1834192"/>
    <lineage>
        <taxon>Bacteria</taxon>
        <taxon>Bacillati</taxon>
        <taxon>Bacillota</taxon>
        <taxon>Bacilli</taxon>
        <taxon>Lactobacillales</taxon>
        <taxon>Enterococcaceae</taxon>
        <taxon>Enterococcus</taxon>
    </lineage>
</organism>
<reference evidence="1" key="1">
    <citation type="submission" date="2017-05" db="EMBL/GenBank/DDBJ databases">
        <title>The Genome Sequence of Enterococcus sp. 9D6_DIV0238.</title>
        <authorList>
            <consortium name="The Broad Institute Genomics Platform"/>
            <consortium name="The Broad Institute Genomic Center for Infectious Diseases"/>
            <person name="Earl A."/>
            <person name="Manson A."/>
            <person name="Schwartman J."/>
            <person name="Gilmore M."/>
            <person name="Abouelleil A."/>
            <person name="Cao P."/>
            <person name="Chapman S."/>
            <person name="Cusick C."/>
            <person name="Shea T."/>
            <person name="Young S."/>
            <person name="Neafsey D."/>
            <person name="Nusbaum C."/>
            <person name="Birren B."/>
        </authorList>
    </citation>
    <scope>NUCLEOTIDE SEQUENCE [LARGE SCALE GENOMIC DNA]</scope>
    <source>
        <strain evidence="1">9D6_DIV0238</strain>
    </source>
</reference>
<name>A0A200JDU0_9ENTE</name>
<gene>
    <name evidence="1" type="ORF">A5889_000464</name>
    <name evidence="2" type="ORF">A5889_003052</name>
</gene>
<dbReference type="EMBL" id="NIBQ01000001">
    <property type="protein sequence ID" value="OUZ34989.1"/>
    <property type="molecule type" value="Genomic_DNA"/>
</dbReference>